<gene>
    <name evidence="2" type="ORF">S01H1_64914</name>
</gene>
<feature type="non-terminal residue" evidence="2">
    <location>
        <position position="1"/>
    </location>
</feature>
<comment type="caution">
    <text evidence="2">The sequence shown here is derived from an EMBL/GenBank/DDBJ whole genome shotgun (WGS) entry which is preliminary data.</text>
</comment>
<evidence type="ECO:0000313" key="2">
    <source>
        <dbReference type="EMBL" id="GAG32907.1"/>
    </source>
</evidence>
<proteinExistence type="predicted"/>
<dbReference type="AlphaFoldDB" id="X0XBV5"/>
<dbReference type="EMBL" id="BARS01042816">
    <property type="protein sequence ID" value="GAG32907.1"/>
    <property type="molecule type" value="Genomic_DNA"/>
</dbReference>
<feature type="transmembrane region" description="Helical" evidence="1">
    <location>
        <begin position="6"/>
        <end position="25"/>
    </location>
</feature>
<accession>X0XBV5</accession>
<name>X0XBV5_9ZZZZ</name>
<evidence type="ECO:0000256" key="1">
    <source>
        <dbReference type="SAM" id="Phobius"/>
    </source>
</evidence>
<sequence>LTYGIGYGYLIMGIAVTGCRLEVFHPRTWQKVMHRGTEAGLNAKQRSLQIADRIFGREQLFYEGGRHKTPPDGLVDAALIAEYTRGLIAGN</sequence>
<protein>
    <submittedName>
        <fullName evidence="2">Uncharacterized protein</fullName>
    </submittedName>
</protein>
<organism evidence="2">
    <name type="scientific">marine sediment metagenome</name>
    <dbReference type="NCBI Taxonomy" id="412755"/>
    <lineage>
        <taxon>unclassified sequences</taxon>
        <taxon>metagenomes</taxon>
        <taxon>ecological metagenomes</taxon>
    </lineage>
</organism>
<reference evidence="2" key="1">
    <citation type="journal article" date="2014" name="Front. Microbiol.">
        <title>High frequency of phylogenetically diverse reductive dehalogenase-homologous genes in deep subseafloor sedimentary metagenomes.</title>
        <authorList>
            <person name="Kawai M."/>
            <person name="Futagami T."/>
            <person name="Toyoda A."/>
            <person name="Takaki Y."/>
            <person name="Nishi S."/>
            <person name="Hori S."/>
            <person name="Arai W."/>
            <person name="Tsubouchi T."/>
            <person name="Morono Y."/>
            <person name="Uchiyama I."/>
            <person name="Ito T."/>
            <person name="Fujiyama A."/>
            <person name="Inagaki F."/>
            <person name="Takami H."/>
        </authorList>
    </citation>
    <scope>NUCLEOTIDE SEQUENCE</scope>
    <source>
        <strain evidence="2">Expedition CK06-06</strain>
    </source>
</reference>
<keyword evidence="1" id="KW-1133">Transmembrane helix</keyword>
<keyword evidence="1" id="KW-0472">Membrane</keyword>
<keyword evidence="1" id="KW-0812">Transmembrane</keyword>